<evidence type="ECO:0000259" key="1">
    <source>
        <dbReference type="Pfam" id="PF13577"/>
    </source>
</evidence>
<dbReference type="InterPro" id="IPR037401">
    <property type="entry name" value="SnoaL-like"/>
</dbReference>
<protein>
    <recommendedName>
        <fullName evidence="1">SnoaL-like domain-containing protein</fullName>
    </recommendedName>
</protein>
<dbReference type="Gene3D" id="3.10.450.50">
    <property type="match status" value="1"/>
</dbReference>
<organism evidence="2 3">
    <name type="scientific">Sporofaciens musculi</name>
    <dbReference type="NCBI Taxonomy" id="2681861"/>
    <lineage>
        <taxon>Bacteria</taxon>
        <taxon>Bacillati</taxon>
        <taxon>Bacillota</taxon>
        <taxon>Clostridia</taxon>
        <taxon>Lachnospirales</taxon>
        <taxon>Lachnospiraceae</taxon>
        <taxon>Sporofaciens</taxon>
    </lineage>
</organism>
<dbReference type="AlphaFoldDB" id="A0A7X3SHI8"/>
<dbReference type="RefSeq" id="WP_159749748.1">
    <property type="nucleotide sequence ID" value="NZ_CASSPE010000001.1"/>
</dbReference>
<feature type="domain" description="SnoaL-like" evidence="1">
    <location>
        <begin position="38"/>
        <end position="155"/>
    </location>
</feature>
<proteinExistence type="predicted"/>
<dbReference type="SUPFAM" id="SSF54427">
    <property type="entry name" value="NTF2-like"/>
    <property type="match status" value="1"/>
</dbReference>
<dbReference type="InterPro" id="IPR032710">
    <property type="entry name" value="NTF2-like_dom_sf"/>
</dbReference>
<dbReference type="Proteomes" id="UP000460412">
    <property type="component" value="Unassembled WGS sequence"/>
</dbReference>
<comment type="caution">
    <text evidence="2">The sequence shown here is derived from an EMBL/GenBank/DDBJ whole genome shotgun (WGS) entry which is preliminary data.</text>
</comment>
<reference evidence="2 3" key="1">
    <citation type="submission" date="2019-12" db="EMBL/GenBank/DDBJ databases">
        <title>Sporaefaciens musculi gen. nov., sp. nov., a novel bacterium isolated from the caecum of an obese mouse.</title>
        <authorList>
            <person name="Rasmussen T.S."/>
            <person name="Streidl T."/>
            <person name="Hitch T.C.A."/>
            <person name="Wortmann E."/>
            <person name="Deptula P."/>
            <person name="Hansen M."/>
            <person name="Nielsen D.S."/>
            <person name="Clavel T."/>
            <person name="Vogensen F.K."/>
        </authorList>
    </citation>
    <scope>NUCLEOTIDE SEQUENCE [LARGE SCALE GENOMIC DNA]</scope>
    <source>
        <strain evidence="2 3">WCA-9-b2</strain>
    </source>
</reference>
<accession>A0A7X3SHI8</accession>
<evidence type="ECO:0000313" key="3">
    <source>
        <dbReference type="Proteomes" id="UP000460412"/>
    </source>
</evidence>
<keyword evidence="3" id="KW-1185">Reference proteome</keyword>
<sequence>MAFKVRNLKKKERDRILEVVLNARRQQYTPELLCEFQKIIETKYYYWWLMDMKKEEYALELFTEDFRCFHNGQVAAKDPLTQARHAKWSNLPMVTSHMGHQPLVWIKDSQHARGVFQYEDHHVYTEDGYTVETRVIYCDDFVKDSEGFWRIATMRMYQYQSDGDYRNPLPPKGWEPEEWEPLP</sequence>
<name>A0A7X3SHI8_9FIRM</name>
<evidence type="ECO:0000313" key="2">
    <source>
        <dbReference type="EMBL" id="MXP74440.1"/>
    </source>
</evidence>
<dbReference type="Pfam" id="PF13577">
    <property type="entry name" value="SnoaL_4"/>
    <property type="match status" value="1"/>
</dbReference>
<dbReference type="EMBL" id="WUQX01000001">
    <property type="protein sequence ID" value="MXP74440.1"/>
    <property type="molecule type" value="Genomic_DNA"/>
</dbReference>
<gene>
    <name evidence="2" type="ORF">GN277_03080</name>
</gene>